<evidence type="ECO:0000256" key="1">
    <source>
        <dbReference type="ARBA" id="ARBA00010641"/>
    </source>
</evidence>
<dbReference type="InterPro" id="IPR013249">
    <property type="entry name" value="RNA_pol_sigma70_r4_t2"/>
</dbReference>
<dbReference type="CDD" id="cd06171">
    <property type="entry name" value="Sigma70_r4"/>
    <property type="match status" value="1"/>
</dbReference>
<dbReference type="Proteomes" id="UP000276232">
    <property type="component" value="Unassembled WGS sequence"/>
</dbReference>
<dbReference type="Gene3D" id="1.10.10.10">
    <property type="entry name" value="Winged helix-like DNA-binding domain superfamily/Winged helix DNA-binding domain"/>
    <property type="match status" value="1"/>
</dbReference>
<sequence length="181" mass="19146">MTAPPFALLVERHAGDVARLARALAGPVDGDDVAQQAWAQALAAYPPPGGLRDPRAWLLVVTSRCATDVHRARARRAVPVDPADGVPDRPAPGADPADGELPGADPELWAALRRLPPRQRQAVALRYVADLDHAALARALGTTPGATRRLVSDGLATLRRELAPLPAPPPDPHDDARQETP</sequence>
<accession>A0A3N1HQX8</accession>
<dbReference type="AlphaFoldDB" id="A0A3N1HQX8"/>
<evidence type="ECO:0000259" key="7">
    <source>
        <dbReference type="Pfam" id="PF04542"/>
    </source>
</evidence>
<reference evidence="9 10" key="1">
    <citation type="journal article" date="2015" name="Stand. Genomic Sci.">
        <title>Genomic Encyclopedia of Bacterial and Archaeal Type Strains, Phase III: the genomes of soil and plant-associated and newly described type strains.</title>
        <authorList>
            <person name="Whitman W.B."/>
            <person name="Woyke T."/>
            <person name="Klenk H.P."/>
            <person name="Zhou Y."/>
            <person name="Lilburn T.G."/>
            <person name="Beck B.J."/>
            <person name="De Vos P."/>
            <person name="Vandamme P."/>
            <person name="Eisen J.A."/>
            <person name="Garrity G."/>
            <person name="Hugenholtz P."/>
            <person name="Kyrpides N.C."/>
        </authorList>
    </citation>
    <scope>NUCLEOTIDE SEQUENCE [LARGE SCALE GENOMIC DNA]</scope>
    <source>
        <strain evidence="9 10">CECT 7306</strain>
    </source>
</reference>
<evidence type="ECO:0000256" key="4">
    <source>
        <dbReference type="ARBA" id="ARBA00023125"/>
    </source>
</evidence>
<dbReference type="InterPro" id="IPR013325">
    <property type="entry name" value="RNA_pol_sigma_r2"/>
</dbReference>
<evidence type="ECO:0000256" key="3">
    <source>
        <dbReference type="ARBA" id="ARBA00023082"/>
    </source>
</evidence>
<keyword evidence="2" id="KW-0805">Transcription regulation</keyword>
<keyword evidence="4" id="KW-0238">DNA-binding</keyword>
<comment type="caution">
    <text evidence="9">The sequence shown here is derived from an EMBL/GenBank/DDBJ whole genome shotgun (WGS) entry which is preliminary data.</text>
</comment>
<organism evidence="9 10">
    <name type="scientific">Pseudokineococcus lusitanus</name>
    <dbReference type="NCBI Taxonomy" id="763993"/>
    <lineage>
        <taxon>Bacteria</taxon>
        <taxon>Bacillati</taxon>
        <taxon>Actinomycetota</taxon>
        <taxon>Actinomycetes</taxon>
        <taxon>Kineosporiales</taxon>
        <taxon>Kineosporiaceae</taxon>
        <taxon>Pseudokineococcus</taxon>
    </lineage>
</organism>
<proteinExistence type="inferred from homology"/>
<name>A0A3N1HQX8_9ACTN</name>
<dbReference type="SUPFAM" id="SSF88659">
    <property type="entry name" value="Sigma3 and sigma4 domains of RNA polymerase sigma factors"/>
    <property type="match status" value="1"/>
</dbReference>
<dbReference type="RefSeq" id="WP_123379110.1">
    <property type="nucleotide sequence ID" value="NZ_RJKN01000002.1"/>
</dbReference>
<evidence type="ECO:0000313" key="9">
    <source>
        <dbReference type="EMBL" id="ROP44891.1"/>
    </source>
</evidence>
<dbReference type="GO" id="GO:0016987">
    <property type="term" value="F:sigma factor activity"/>
    <property type="evidence" value="ECO:0007669"/>
    <property type="project" value="UniProtKB-KW"/>
</dbReference>
<dbReference type="Pfam" id="PF08281">
    <property type="entry name" value="Sigma70_r4_2"/>
    <property type="match status" value="1"/>
</dbReference>
<comment type="similarity">
    <text evidence="1">Belongs to the sigma-70 factor family. ECF subfamily.</text>
</comment>
<dbReference type="InterPro" id="IPR007627">
    <property type="entry name" value="RNA_pol_sigma70_r2"/>
</dbReference>
<keyword evidence="10" id="KW-1185">Reference proteome</keyword>
<dbReference type="Gene3D" id="1.10.1740.10">
    <property type="match status" value="1"/>
</dbReference>
<dbReference type="Pfam" id="PF04542">
    <property type="entry name" value="Sigma70_r2"/>
    <property type="match status" value="1"/>
</dbReference>
<dbReference type="InParanoid" id="A0A3N1HQX8"/>
<evidence type="ECO:0000256" key="6">
    <source>
        <dbReference type="SAM" id="MobiDB-lite"/>
    </source>
</evidence>
<evidence type="ECO:0000313" key="10">
    <source>
        <dbReference type="Proteomes" id="UP000276232"/>
    </source>
</evidence>
<dbReference type="PANTHER" id="PTHR43133:SF50">
    <property type="entry name" value="ECF RNA POLYMERASE SIGMA FACTOR SIGM"/>
    <property type="match status" value="1"/>
</dbReference>
<gene>
    <name evidence="9" type="ORF">EDC03_1021</name>
</gene>
<feature type="region of interest" description="Disordered" evidence="6">
    <location>
        <begin position="76"/>
        <end position="104"/>
    </location>
</feature>
<dbReference type="InterPro" id="IPR036388">
    <property type="entry name" value="WH-like_DNA-bd_sf"/>
</dbReference>
<dbReference type="GO" id="GO:0006352">
    <property type="term" value="P:DNA-templated transcription initiation"/>
    <property type="evidence" value="ECO:0007669"/>
    <property type="project" value="InterPro"/>
</dbReference>
<protein>
    <submittedName>
        <fullName evidence="9">RNA polymerase RpoE-like sigma-24 subunit</fullName>
    </submittedName>
</protein>
<feature type="region of interest" description="Disordered" evidence="6">
    <location>
        <begin position="161"/>
        <end position="181"/>
    </location>
</feature>
<evidence type="ECO:0000256" key="5">
    <source>
        <dbReference type="ARBA" id="ARBA00023163"/>
    </source>
</evidence>
<evidence type="ECO:0000259" key="8">
    <source>
        <dbReference type="Pfam" id="PF08281"/>
    </source>
</evidence>
<dbReference type="NCBIfam" id="TIGR02937">
    <property type="entry name" value="sigma70-ECF"/>
    <property type="match status" value="1"/>
</dbReference>
<evidence type="ECO:0000256" key="2">
    <source>
        <dbReference type="ARBA" id="ARBA00023015"/>
    </source>
</evidence>
<dbReference type="OrthoDB" id="9803203at2"/>
<dbReference type="InterPro" id="IPR014284">
    <property type="entry name" value="RNA_pol_sigma-70_dom"/>
</dbReference>
<dbReference type="InterPro" id="IPR039425">
    <property type="entry name" value="RNA_pol_sigma-70-like"/>
</dbReference>
<feature type="domain" description="RNA polymerase sigma factor 70 region 4 type 2" evidence="8">
    <location>
        <begin position="107"/>
        <end position="158"/>
    </location>
</feature>
<feature type="compositionally biased region" description="Basic and acidic residues" evidence="6">
    <location>
        <begin position="171"/>
        <end position="181"/>
    </location>
</feature>
<keyword evidence="5" id="KW-0804">Transcription</keyword>
<dbReference type="InterPro" id="IPR013324">
    <property type="entry name" value="RNA_pol_sigma_r3/r4-like"/>
</dbReference>
<feature type="compositionally biased region" description="Low complexity" evidence="6">
    <location>
        <begin position="91"/>
        <end position="104"/>
    </location>
</feature>
<dbReference type="PANTHER" id="PTHR43133">
    <property type="entry name" value="RNA POLYMERASE ECF-TYPE SIGMA FACTO"/>
    <property type="match status" value="1"/>
</dbReference>
<dbReference type="EMBL" id="RJKN01000002">
    <property type="protein sequence ID" value="ROP44891.1"/>
    <property type="molecule type" value="Genomic_DNA"/>
</dbReference>
<dbReference type="SUPFAM" id="SSF88946">
    <property type="entry name" value="Sigma2 domain of RNA polymerase sigma factors"/>
    <property type="match status" value="1"/>
</dbReference>
<dbReference type="GO" id="GO:0003677">
    <property type="term" value="F:DNA binding"/>
    <property type="evidence" value="ECO:0007669"/>
    <property type="project" value="UniProtKB-KW"/>
</dbReference>
<keyword evidence="3" id="KW-0731">Sigma factor</keyword>
<feature type="domain" description="RNA polymerase sigma-70 region 2" evidence="7">
    <location>
        <begin position="9"/>
        <end position="76"/>
    </location>
</feature>